<proteinExistence type="predicted"/>
<dbReference type="OrthoDB" id="5397989at2"/>
<name>A0A0B5FRC3_9BACT</name>
<protein>
    <submittedName>
        <fullName evidence="2">Disulfide oxidoreductase</fullName>
    </submittedName>
</protein>
<dbReference type="EMBL" id="CP010311">
    <property type="protein sequence ID" value="AJF06675.1"/>
    <property type="molecule type" value="Genomic_DNA"/>
</dbReference>
<dbReference type="InterPro" id="IPR023883">
    <property type="entry name" value="CHP03980_redox-disulphide"/>
</dbReference>
<dbReference type="SUPFAM" id="SSF140683">
    <property type="entry name" value="SP0561-like"/>
    <property type="match status" value="1"/>
</dbReference>
<gene>
    <name evidence="2" type="ORF">GSUB_09155</name>
</gene>
<feature type="domain" description="DUF1858" evidence="1">
    <location>
        <begin position="5"/>
        <end position="57"/>
    </location>
</feature>
<organism evidence="2 3">
    <name type="scientific">Geoalkalibacter subterraneus</name>
    <dbReference type="NCBI Taxonomy" id="483547"/>
    <lineage>
        <taxon>Bacteria</taxon>
        <taxon>Pseudomonadati</taxon>
        <taxon>Thermodesulfobacteriota</taxon>
        <taxon>Desulfuromonadia</taxon>
        <taxon>Desulfuromonadales</taxon>
        <taxon>Geoalkalibacteraceae</taxon>
        <taxon>Geoalkalibacter</taxon>
    </lineage>
</organism>
<dbReference type="HOGENOM" id="CLU_180540_1_1_7"/>
<keyword evidence="3" id="KW-1185">Reference proteome</keyword>
<dbReference type="InterPro" id="IPR015077">
    <property type="entry name" value="DUF1858"/>
</dbReference>
<evidence type="ECO:0000313" key="3">
    <source>
        <dbReference type="Proteomes" id="UP000035036"/>
    </source>
</evidence>
<dbReference type="KEGG" id="gsb:GSUB_09155"/>
<reference evidence="2 3" key="1">
    <citation type="journal article" date="2015" name="Genome Announc.">
        <title>Genomes of Geoalkalibacter ferrihydriticus Z-0531T and Geoalkalibacter subterraneus Red1T, Two Haloalkaliphilic Metal-Reducing Deltaproteobacteria.</title>
        <authorList>
            <person name="Badalamenti J.P."/>
            <person name="Krajmalnik-Brown R."/>
            <person name="Torres C.I."/>
            <person name="Bond D.R."/>
        </authorList>
    </citation>
    <scope>NUCLEOTIDE SEQUENCE [LARGE SCALE GENOMIC DNA]</scope>
    <source>
        <strain evidence="2 3">Red1</strain>
    </source>
</reference>
<evidence type="ECO:0000259" key="1">
    <source>
        <dbReference type="Pfam" id="PF08984"/>
    </source>
</evidence>
<accession>A0A0B5FRC3</accession>
<dbReference type="PANTHER" id="PTHR39341">
    <property type="entry name" value="BSL7085 PROTEIN"/>
    <property type="match status" value="1"/>
</dbReference>
<dbReference type="Gene3D" id="1.10.3910.10">
    <property type="entry name" value="SP0561-like"/>
    <property type="match status" value="1"/>
</dbReference>
<dbReference type="InterPro" id="IPR038062">
    <property type="entry name" value="ScdA-like_N_sf"/>
</dbReference>
<dbReference type="Pfam" id="PF08984">
    <property type="entry name" value="DUF1858"/>
    <property type="match status" value="1"/>
</dbReference>
<dbReference type="PANTHER" id="PTHR39341:SF1">
    <property type="entry name" value="DUF1858 DOMAIN-CONTAINING PROTEIN"/>
    <property type="match status" value="1"/>
</dbReference>
<dbReference type="AlphaFoldDB" id="A0A0B5FRC3"/>
<evidence type="ECO:0000313" key="2">
    <source>
        <dbReference type="EMBL" id="AJF06675.1"/>
    </source>
</evidence>
<dbReference type="NCBIfam" id="TIGR03980">
    <property type="entry name" value="prismane_assoc"/>
    <property type="match status" value="1"/>
</dbReference>
<dbReference type="Proteomes" id="UP000035036">
    <property type="component" value="Chromosome"/>
</dbReference>
<dbReference type="STRING" id="483547.GSUB_09155"/>
<sequence length="69" mass="7725">MSPRINEEMTFQEILKMDPAVAKVLARYNMGCAGCGGARHERLRQGALAHGVDIKELQRDLNAIFEPQK</sequence>
<dbReference type="RefSeq" id="WP_040200401.1">
    <property type="nucleotide sequence ID" value="NZ_CP010311.1"/>
</dbReference>